<keyword evidence="2" id="KW-0449">Lipoprotein</keyword>
<feature type="domain" description="Uncharacterized protein TP-0789" evidence="1">
    <location>
        <begin position="75"/>
        <end position="258"/>
    </location>
</feature>
<dbReference type="InterPro" id="IPR052944">
    <property type="entry name" value="Sporulation_related"/>
</dbReference>
<proteinExistence type="predicted"/>
<dbReference type="Pfam" id="PF17131">
    <property type="entry name" value="LolA_like"/>
    <property type="match status" value="1"/>
</dbReference>
<accession>A0A3B0XLN8</accession>
<dbReference type="PANTHER" id="PTHR37507">
    <property type="entry name" value="SPORULATION PROTEIN YDCC"/>
    <property type="match status" value="1"/>
</dbReference>
<dbReference type="PANTHER" id="PTHR37507:SF2">
    <property type="entry name" value="SPORULATION PROTEIN YDCC"/>
    <property type="match status" value="1"/>
</dbReference>
<sequence>MKKWLIVSLISVSCINVVFSEETQEKGLLIAQEVERRDQGWVDARISMSMVLQNQHGDKSTRDIRIKILEVNGDGDKSLTVFDSPRDVRGTSFLSYSHIVKPDDQWLYMPALKRVKRISSAYKSGPFMGSQFAYEDLASFEVDKYEYRYLRDEILDGIESFVVENHPNYQHSGYSRQLVWIDKQRYIPLKVEYYDRKNELLKILKLKGYRQYLDKYWRAHEQVMENQQNGKLTTLILKDNQFRNGFSEQDFQRNSLKRAK</sequence>
<dbReference type="InterPro" id="IPR033399">
    <property type="entry name" value="TP_0789-like"/>
</dbReference>
<reference evidence="2" key="1">
    <citation type="submission" date="2018-06" db="EMBL/GenBank/DDBJ databases">
        <authorList>
            <person name="Zhirakovskaya E."/>
        </authorList>
    </citation>
    <scope>NUCLEOTIDE SEQUENCE</scope>
</reference>
<gene>
    <name evidence="2" type="ORF">MNBD_GAMMA11-3141</name>
</gene>
<organism evidence="2">
    <name type="scientific">hydrothermal vent metagenome</name>
    <dbReference type="NCBI Taxonomy" id="652676"/>
    <lineage>
        <taxon>unclassified sequences</taxon>
        <taxon>metagenomes</taxon>
        <taxon>ecological metagenomes</taxon>
    </lineage>
</organism>
<dbReference type="Gene3D" id="2.50.20.10">
    <property type="entry name" value="Lipoprotein localisation LolA/LolB/LppX"/>
    <property type="match status" value="1"/>
</dbReference>
<dbReference type="AlphaFoldDB" id="A0A3B0XLN8"/>
<protein>
    <submittedName>
        <fullName evidence="2">Outer membrane lipoprotein-sorting protein</fullName>
    </submittedName>
</protein>
<dbReference type="EMBL" id="UOFG01000181">
    <property type="protein sequence ID" value="VAW62769.1"/>
    <property type="molecule type" value="Genomic_DNA"/>
</dbReference>
<dbReference type="CDD" id="cd16329">
    <property type="entry name" value="LolA_like"/>
    <property type="match status" value="1"/>
</dbReference>
<evidence type="ECO:0000259" key="1">
    <source>
        <dbReference type="Pfam" id="PF17131"/>
    </source>
</evidence>
<name>A0A3B0XLN8_9ZZZZ</name>
<evidence type="ECO:0000313" key="2">
    <source>
        <dbReference type="EMBL" id="VAW62769.1"/>
    </source>
</evidence>